<sequence length="629" mass="67438">MNNPWHLAIDFGTSNSAAAHTAPLTAAVETLPLSHRSNLVPSAVYVNDDGSVLYGEAALSQGRRNPSRMVVSPKRYIGHELVQLAGKDVPLKDLMAALFRGVLEKGCAQHAGQTPASITITHPESWSVHNVDTLLGAATSIGVPKDVLRTITEPRAAAMHYAAKQKIPPGSHVAVFDFGGGTLDIAVLRAEPTGDFRVIAAKGDNSLGGRTIDNLLYRWVIDQVEKDDPDLADELHSSQVSIMHSLDESIREAKEMLSDTSSATITVSTPHGEQDFLITRDEFNEVISGVVDRAVELTQSALQQAGVDRRTPIYMTGGSSRIPYVQNRLGEVAVVMTLDDPKTVVARGALEATMLGFTEGTGNIVVPKPTRPDNPFGEGPGTLSSVTASATAAPNLTTQFPTQPDPSGREVATQGAQTLAATSTATPSKSKKGGKKKLVIAVVAVVALLGVSAVAYRMLGTKSTVTQVNTTAKDSDIPLLERYSTANQFLPAKLLNVMQRCGGKADEYNDHLTVPVYQCGLSNDDDAPKMDDSKPSYIYWVPGDQSETAHTELQSGKVLRADDDSTIHTSQLQESSSSKPEVGLAFPKTGSGFVYMYYPKDKFTLYFEAYGQPSKTEITEYLKYLGVMS</sequence>
<evidence type="ECO:0000313" key="6">
    <source>
        <dbReference type="EMBL" id="SPW24366.1"/>
    </source>
</evidence>
<evidence type="ECO:0000256" key="4">
    <source>
        <dbReference type="RuleBase" id="RU003322"/>
    </source>
</evidence>
<accession>A0A6H9XKG7</accession>
<dbReference type="Pfam" id="PF00012">
    <property type="entry name" value="HSP70"/>
    <property type="match status" value="1"/>
</dbReference>
<dbReference type="EMBL" id="UARK01000001">
    <property type="protein sequence ID" value="SPW24366.1"/>
    <property type="molecule type" value="Genomic_DNA"/>
</dbReference>
<dbReference type="RefSeq" id="WP_005524727.1">
    <property type="nucleotide sequence ID" value="NZ_CP050134.2"/>
</dbReference>
<keyword evidence="2 4" id="KW-0067">ATP-binding</keyword>
<dbReference type="InterPro" id="IPR043129">
    <property type="entry name" value="ATPase_NBD"/>
</dbReference>
<dbReference type="SUPFAM" id="SSF53067">
    <property type="entry name" value="Actin-like ATPase domain"/>
    <property type="match status" value="2"/>
</dbReference>
<dbReference type="Gene3D" id="3.30.420.40">
    <property type="match status" value="2"/>
</dbReference>
<evidence type="ECO:0000313" key="7">
    <source>
        <dbReference type="Proteomes" id="UP000249886"/>
    </source>
</evidence>
<proteinExistence type="inferred from homology"/>
<dbReference type="Gene3D" id="3.90.640.10">
    <property type="entry name" value="Actin, Chain A, domain 4"/>
    <property type="match status" value="1"/>
</dbReference>
<dbReference type="PANTHER" id="PTHR19375">
    <property type="entry name" value="HEAT SHOCK PROTEIN 70KDA"/>
    <property type="match status" value="1"/>
</dbReference>
<evidence type="ECO:0000256" key="5">
    <source>
        <dbReference type="SAM" id="Phobius"/>
    </source>
</evidence>
<evidence type="ECO:0000256" key="3">
    <source>
        <dbReference type="ARBA" id="ARBA00023186"/>
    </source>
</evidence>
<dbReference type="InterPro" id="IPR013126">
    <property type="entry name" value="Hsp_70_fam"/>
</dbReference>
<keyword evidence="5" id="KW-0472">Membrane</keyword>
<keyword evidence="3" id="KW-0143">Chaperone</keyword>
<comment type="caution">
    <text evidence="6">The sequence shown here is derived from an EMBL/GenBank/DDBJ whole genome shotgun (WGS) entry which is preliminary data.</text>
</comment>
<name>A0A6H9XKG7_9CORY</name>
<dbReference type="Proteomes" id="UP000249886">
    <property type="component" value="Unassembled WGS sequence"/>
</dbReference>
<evidence type="ECO:0000256" key="2">
    <source>
        <dbReference type="ARBA" id="ARBA00022840"/>
    </source>
</evidence>
<keyword evidence="5" id="KW-0812">Transmembrane</keyword>
<organism evidence="6 7">
    <name type="scientific">Corynebacterium matruchotii</name>
    <dbReference type="NCBI Taxonomy" id="43768"/>
    <lineage>
        <taxon>Bacteria</taxon>
        <taxon>Bacillati</taxon>
        <taxon>Actinomycetota</taxon>
        <taxon>Actinomycetes</taxon>
        <taxon>Mycobacteriales</taxon>
        <taxon>Corynebacteriaceae</taxon>
        <taxon>Corynebacterium</taxon>
    </lineage>
</organism>
<gene>
    <name evidence="6" type="primary">hscA_2</name>
    <name evidence="6" type="ORF">NCTC10254_00744</name>
</gene>
<dbReference type="AlphaFoldDB" id="A0A6H9XKG7"/>
<protein>
    <submittedName>
        <fullName evidence="6">Molecular chaperone protein</fullName>
    </submittedName>
</protein>
<comment type="similarity">
    <text evidence="4">Belongs to the heat shock protein 70 family.</text>
</comment>
<reference evidence="6 7" key="1">
    <citation type="submission" date="2018-06" db="EMBL/GenBank/DDBJ databases">
        <authorList>
            <consortium name="Pathogen Informatics"/>
            <person name="Doyle S."/>
        </authorList>
    </citation>
    <scope>NUCLEOTIDE SEQUENCE [LARGE SCALE GENOMIC DNA]</scope>
    <source>
        <strain evidence="6 7">NCTC10254</strain>
    </source>
</reference>
<dbReference type="PRINTS" id="PR00301">
    <property type="entry name" value="HEATSHOCK70"/>
</dbReference>
<keyword evidence="5" id="KW-1133">Transmembrane helix</keyword>
<dbReference type="GO" id="GO:0005524">
    <property type="term" value="F:ATP binding"/>
    <property type="evidence" value="ECO:0007669"/>
    <property type="project" value="UniProtKB-KW"/>
</dbReference>
<evidence type="ECO:0000256" key="1">
    <source>
        <dbReference type="ARBA" id="ARBA00022741"/>
    </source>
</evidence>
<dbReference type="GeneID" id="84572845"/>
<feature type="transmembrane region" description="Helical" evidence="5">
    <location>
        <begin position="438"/>
        <end position="459"/>
    </location>
</feature>
<dbReference type="GO" id="GO:0140662">
    <property type="term" value="F:ATP-dependent protein folding chaperone"/>
    <property type="evidence" value="ECO:0007669"/>
    <property type="project" value="InterPro"/>
</dbReference>
<keyword evidence="1 4" id="KW-0547">Nucleotide-binding</keyword>